<reference evidence="2 3" key="1">
    <citation type="submission" date="2015-04" db="EMBL/GenBank/DDBJ databases">
        <title>Microcin producing Clostridium sp. JC272T.</title>
        <authorList>
            <person name="Jyothsna T."/>
            <person name="Sasikala C."/>
            <person name="Ramana C."/>
        </authorList>
    </citation>
    <scope>NUCLEOTIDE SEQUENCE [LARGE SCALE GENOMIC DNA]</scope>
    <source>
        <strain evidence="2 3">JC272</strain>
    </source>
</reference>
<feature type="transmembrane region" description="Helical" evidence="1">
    <location>
        <begin position="12"/>
        <end position="28"/>
    </location>
</feature>
<organism evidence="2 3">
    <name type="scientific">Paraclostridium benzoelyticum</name>
    <dbReference type="NCBI Taxonomy" id="1629550"/>
    <lineage>
        <taxon>Bacteria</taxon>
        <taxon>Bacillati</taxon>
        <taxon>Bacillota</taxon>
        <taxon>Clostridia</taxon>
        <taxon>Peptostreptococcales</taxon>
        <taxon>Peptostreptococcaceae</taxon>
        <taxon>Paraclostridium</taxon>
    </lineage>
</organism>
<dbReference type="AlphaFoldDB" id="A0A0M3DJT8"/>
<keyword evidence="3" id="KW-1185">Reference proteome</keyword>
<sequence length="60" mass="6933">MNRDLKLRRDIWFCLGLILLLATIWNISCSSSFVFIYLILTIISSIGALRNHKELTGYTD</sequence>
<name>A0A0M3DJT8_9FIRM</name>
<keyword evidence="1" id="KW-1133">Transmembrane helix</keyword>
<dbReference type="RefSeq" id="WP_046822678.1">
    <property type="nucleotide sequence ID" value="NZ_JBCLWQ010000002.1"/>
</dbReference>
<dbReference type="EMBL" id="LBBT01000155">
    <property type="protein sequence ID" value="KKY01699.1"/>
    <property type="molecule type" value="Genomic_DNA"/>
</dbReference>
<evidence type="ECO:0000256" key="1">
    <source>
        <dbReference type="SAM" id="Phobius"/>
    </source>
</evidence>
<keyword evidence="1" id="KW-0812">Transmembrane</keyword>
<evidence type="ECO:0000313" key="3">
    <source>
        <dbReference type="Proteomes" id="UP000034407"/>
    </source>
</evidence>
<protein>
    <submittedName>
        <fullName evidence="2">Uncharacterized protein</fullName>
    </submittedName>
</protein>
<gene>
    <name evidence="2" type="ORF">VN21_07330</name>
</gene>
<dbReference type="PATRIC" id="fig|1629550.3.peg.913"/>
<accession>A0A0M3DJT8</accession>
<evidence type="ECO:0000313" key="2">
    <source>
        <dbReference type="EMBL" id="KKY01699.1"/>
    </source>
</evidence>
<dbReference type="Proteomes" id="UP000034407">
    <property type="component" value="Unassembled WGS sequence"/>
</dbReference>
<keyword evidence="1" id="KW-0472">Membrane</keyword>
<proteinExistence type="predicted"/>
<comment type="caution">
    <text evidence="2">The sequence shown here is derived from an EMBL/GenBank/DDBJ whole genome shotgun (WGS) entry which is preliminary data.</text>
</comment>